<sequence>MEKLTEKEIAEKLPNLKGWEHKDGCIQKNYTFKNFKQAFAFMTRVAFECEAQNHHPDWENVYNSVSIKLNTHDAGGVTQKDFDLAKTIQDLA</sequence>
<comment type="caution">
    <text evidence="5">The sequence shown here is derived from an EMBL/GenBank/DDBJ whole genome shotgun (WGS) entry which is preliminary data.</text>
</comment>
<dbReference type="PANTHER" id="PTHR12599:SF0">
    <property type="entry name" value="PTERIN-4-ALPHA-CARBINOLAMINE DEHYDRATASE"/>
    <property type="match status" value="1"/>
</dbReference>
<dbReference type="EMBL" id="MTBC01000005">
    <property type="protein sequence ID" value="OQD42694.1"/>
    <property type="molecule type" value="Genomic_DNA"/>
</dbReference>
<comment type="similarity">
    <text evidence="2 4">Belongs to the pterin-4-alpha-carbinolamine dehydratase family.</text>
</comment>
<evidence type="ECO:0000313" key="5">
    <source>
        <dbReference type="EMBL" id="OQD42694.1"/>
    </source>
</evidence>
<reference evidence="5 6" key="1">
    <citation type="submission" date="2016-12" db="EMBL/GenBank/DDBJ databases">
        <authorList>
            <person name="Song W.-J."/>
            <person name="Kurnit D.M."/>
        </authorList>
    </citation>
    <scope>NUCLEOTIDE SEQUENCE [LARGE SCALE GENOMIC DNA]</scope>
    <source>
        <strain evidence="5 6">HSG9</strain>
    </source>
</reference>
<protein>
    <recommendedName>
        <fullName evidence="4">Putative pterin-4-alpha-carbinolamine dehydratase</fullName>
        <shortName evidence="4">PHS</shortName>
        <ecNumber evidence="4">4.2.1.96</ecNumber>
    </recommendedName>
    <alternativeName>
        <fullName evidence="4">4-alpha-hydroxy-tetrahydropterin dehydratase</fullName>
    </alternativeName>
    <alternativeName>
        <fullName evidence="4">Pterin carbinolamine dehydratase</fullName>
        <shortName evidence="4">PCD</shortName>
    </alternativeName>
</protein>
<evidence type="ECO:0000313" key="6">
    <source>
        <dbReference type="Proteomes" id="UP000191680"/>
    </source>
</evidence>
<dbReference type="NCBIfam" id="NF002017">
    <property type="entry name" value="PRK00823.1-2"/>
    <property type="match status" value="1"/>
</dbReference>
<evidence type="ECO:0000256" key="3">
    <source>
        <dbReference type="ARBA" id="ARBA00023239"/>
    </source>
</evidence>
<dbReference type="GO" id="GO:0008124">
    <property type="term" value="F:4-alpha-hydroxytetrahydrobiopterin dehydratase activity"/>
    <property type="evidence" value="ECO:0007669"/>
    <property type="project" value="UniProtKB-UniRule"/>
</dbReference>
<dbReference type="InterPro" id="IPR036428">
    <property type="entry name" value="PCD_sf"/>
</dbReference>
<dbReference type="Gene3D" id="3.30.1360.20">
    <property type="entry name" value="Transcriptional coactivator/pterin dehydratase"/>
    <property type="match status" value="1"/>
</dbReference>
<evidence type="ECO:0000256" key="2">
    <source>
        <dbReference type="ARBA" id="ARBA00006472"/>
    </source>
</evidence>
<dbReference type="CDD" id="cd00914">
    <property type="entry name" value="PCD_DCoH_subfamily_b"/>
    <property type="match status" value="1"/>
</dbReference>
<dbReference type="RefSeq" id="WP_010519703.1">
    <property type="nucleotide sequence ID" value="NZ_AFOE01000050.1"/>
</dbReference>
<dbReference type="AlphaFoldDB" id="A0A1V6LR84"/>
<dbReference type="EC" id="4.2.1.96" evidence="4"/>
<dbReference type="GO" id="GO:0006729">
    <property type="term" value="P:tetrahydrobiopterin biosynthetic process"/>
    <property type="evidence" value="ECO:0007669"/>
    <property type="project" value="InterPro"/>
</dbReference>
<keyword evidence="6" id="KW-1185">Reference proteome</keyword>
<gene>
    <name evidence="5" type="ORF">BUL40_09220</name>
</gene>
<evidence type="ECO:0000256" key="4">
    <source>
        <dbReference type="HAMAP-Rule" id="MF_00434"/>
    </source>
</evidence>
<dbReference type="OrthoDB" id="9794987at2"/>
<dbReference type="InterPro" id="IPR001533">
    <property type="entry name" value="Pterin_deHydtase"/>
</dbReference>
<dbReference type="Pfam" id="PF01329">
    <property type="entry name" value="Pterin_4a"/>
    <property type="match status" value="1"/>
</dbReference>
<dbReference type="HAMAP" id="MF_00434">
    <property type="entry name" value="Pterin_4_alpha"/>
    <property type="match status" value="1"/>
</dbReference>
<proteinExistence type="inferred from homology"/>
<organism evidence="5 6">
    <name type="scientific">Croceivirga radicis</name>
    <dbReference type="NCBI Taxonomy" id="1929488"/>
    <lineage>
        <taxon>Bacteria</taxon>
        <taxon>Pseudomonadati</taxon>
        <taxon>Bacteroidota</taxon>
        <taxon>Flavobacteriia</taxon>
        <taxon>Flavobacteriales</taxon>
        <taxon>Flavobacteriaceae</taxon>
        <taxon>Croceivirga</taxon>
    </lineage>
</organism>
<name>A0A1V6LR84_9FLAO</name>
<dbReference type="NCBIfam" id="NF002018">
    <property type="entry name" value="PRK00823.1-3"/>
    <property type="match status" value="1"/>
</dbReference>
<dbReference type="Proteomes" id="UP000191680">
    <property type="component" value="Unassembled WGS sequence"/>
</dbReference>
<comment type="catalytic activity">
    <reaction evidence="1 4">
        <text>(4aS,6R)-4a-hydroxy-L-erythro-5,6,7,8-tetrahydrobiopterin = (6R)-L-erythro-6,7-dihydrobiopterin + H2O</text>
        <dbReference type="Rhea" id="RHEA:11920"/>
        <dbReference type="ChEBI" id="CHEBI:15377"/>
        <dbReference type="ChEBI" id="CHEBI:15642"/>
        <dbReference type="ChEBI" id="CHEBI:43120"/>
        <dbReference type="EC" id="4.2.1.96"/>
    </reaction>
</comment>
<evidence type="ECO:0000256" key="1">
    <source>
        <dbReference type="ARBA" id="ARBA00001554"/>
    </source>
</evidence>
<keyword evidence="3 4" id="KW-0456">Lyase</keyword>
<dbReference type="PANTHER" id="PTHR12599">
    <property type="entry name" value="PTERIN-4-ALPHA-CARBINOLAMINE DEHYDRATASE"/>
    <property type="match status" value="1"/>
</dbReference>
<dbReference type="SUPFAM" id="SSF55248">
    <property type="entry name" value="PCD-like"/>
    <property type="match status" value="1"/>
</dbReference>
<accession>A0A1V6LR84</accession>